<comment type="similarity">
    <text evidence="4">Belongs to the calycin superfamily. Triabin family.</text>
</comment>
<evidence type="ECO:0000256" key="3">
    <source>
        <dbReference type="ARBA" id="ARBA00022729"/>
    </source>
</evidence>
<evidence type="ECO:0000256" key="1">
    <source>
        <dbReference type="ARBA" id="ARBA00004613"/>
    </source>
</evidence>
<keyword evidence="2" id="KW-0964">Secreted</keyword>
<comment type="subcellular location">
    <subcellularLocation>
        <location evidence="1">Secreted</location>
    </subcellularLocation>
</comment>
<reference evidence="6" key="1">
    <citation type="journal article" date="2018" name="PLoS Negl. Trop. Dis.">
        <title>An insight into the salivary gland and fat body transcriptome of Panstrongylus lignarius (Hemiptera: Heteroptera), the main vector of Chagas disease in Peru.</title>
        <authorList>
            <person name="Nevoa J.C."/>
            <person name="Mendes M.T."/>
            <person name="da Silva M.V."/>
            <person name="Soares S.C."/>
            <person name="Oliveira C.J.F."/>
            <person name="Ribeiro J.M.C."/>
        </authorList>
    </citation>
    <scope>NUCLEOTIDE SEQUENCE</scope>
</reference>
<dbReference type="AlphaFoldDB" id="A0A224XTD5"/>
<name>A0A224XTD5_9HEMI</name>
<evidence type="ECO:0000256" key="2">
    <source>
        <dbReference type="ARBA" id="ARBA00022525"/>
    </source>
</evidence>
<sequence length="121" mass="14165">MKMLIAVTIFGILTNSFAEVYFENRNCHRNAMADFKLDQYLKIQHAYVTHVKDGVNSQFCREVNTTKQSDGSIKTITESYDELFGETLHYKMYCNGNQTNGKKGEFFFRLQQCKRPKRKSE</sequence>
<protein>
    <submittedName>
        <fullName evidence="6">Putative triabin</fullName>
    </submittedName>
</protein>
<organism evidence="6">
    <name type="scientific">Panstrongylus lignarius</name>
    <dbReference type="NCBI Taxonomy" id="156445"/>
    <lineage>
        <taxon>Eukaryota</taxon>
        <taxon>Metazoa</taxon>
        <taxon>Ecdysozoa</taxon>
        <taxon>Arthropoda</taxon>
        <taxon>Hexapoda</taxon>
        <taxon>Insecta</taxon>
        <taxon>Pterygota</taxon>
        <taxon>Neoptera</taxon>
        <taxon>Paraneoptera</taxon>
        <taxon>Hemiptera</taxon>
        <taxon>Heteroptera</taxon>
        <taxon>Panheteroptera</taxon>
        <taxon>Cimicomorpha</taxon>
        <taxon>Reduviidae</taxon>
        <taxon>Triatominae</taxon>
        <taxon>Panstrongylus</taxon>
    </lineage>
</organism>
<dbReference type="GO" id="GO:0005576">
    <property type="term" value="C:extracellular region"/>
    <property type="evidence" value="ECO:0007669"/>
    <property type="project" value="UniProtKB-SubCell"/>
</dbReference>
<dbReference type="EMBL" id="GFTR01002032">
    <property type="protein sequence ID" value="JAW14394.1"/>
    <property type="molecule type" value="Transcribed_RNA"/>
</dbReference>
<feature type="chain" id="PRO_5012556144" evidence="5">
    <location>
        <begin position="19"/>
        <end position="121"/>
    </location>
</feature>
<dbReference type="Gene3D" id="2.40.128.20">
    <property type="match status" value="1"/>
</dbReference>
<proteinExistence type="inferred from homology"/>
<dbReference type="InterPro" id="IPR005657">
    <property type="entry name" value="Triabi/Procalin"/>
</dbReference>
<dbReference type="Pfam" id="PF03973">
    <property type="entry name" value="Triabin"/>
    <property type="match status" value="1"/>
</dbReference>
<keyword evidence="3 5" id="KW-0732">Signal</keyword>
<dbReference type="InterPro" id="IPR012674">
    <property type="entry name" value="Calycin"/>
</dbReference>
<dbReference type="SUPFAM" id="SSF50814">
    <property type="entry name" value="Lipocalins"/>
    <property type="match status" value="1"/>
</dbReference>
<dbReference type="GO" id="GO:0030682">
    <property type="term" value="P:symbiont-mediated perturbation of host defenses"/>
    <property type="evidence" value="ECO:0007669"/>
    <property type="project" value="InterPro"/>
</dbReference>
<evidence type="ECO:0000313" key="6">
    <source>
        <dbReference type="EMBL" id="JAW14394.1"/>
    </source>
</evidence>
<evidence type="ECO:0000256" key="4">
    <source>
        <dbReference type="ARBA" id="ARBA00034121"/>
    </source>
</evidence>
<accession>A0A224XTD5</accession>
<evidence type="ECO:0000256" key="5">
    <source>
        <dbReference type="SAM" id="SignalP"/>
    </source>
</evidence>
<feature type="signal peptide" evidence="5">
    <location>
        <begin position="1"/>
        <end position="18"/>
    </location>
</feature>